<sequence length="230" mass="24459">MTTTVGTLPRPVTPTAVTPAALSPLPEPPSLGSILGRLVASLLVAVVIPGLVFYLALVASGITAAVLLALAWTYGAIVWRWATKRPMSGLLALTVTIMTAKTIFTLATGNTFVYFFQPVVSDAAVGALFLASLATARPVVARLAPDFYPMHPEVAARPRIRRLFWHLTLMWSVVILLKGAVTLWLLTSQSMVSFVLLKNVAMISLTVTAVAVTIGAAFHVARRESLLAVA</sequence>
<proteinExistence type="predicted"/>
<gene>
    <name evidence="2" type="ORF">GCM10009844_04970</name>
</gene>
<organism evidence="2 3">
    <name type="scientific">Nocardioides koreensis</name>
    <dbReference type="NCBI Taxonomy" id="433651"/>
    <lineage>
        <taxon>Bacteria</taxon>
        <taxon>Bacillati</taxon>
        <taxon>Actinomycetota</taxon>
        <taxon>Actinomycetes</taxon>
        <taxon>Propionibacteriales</taxon>
        <taxon>Nocardioidaceae</taxon>
        <taxon>Nocardioides</taxon>
    </lineage>
</organism>
<comment type="caution">
    <text evidence="2">The sequence shown here is derived from an EMBL/GenBank/DDBJ whole genome shotgun (WGS) entry which is preliminary data.</text>
</comment>
<feature type="transmembrane region" description="Helical" evidence="1">
    <location>
        <begin position="34"/>
        <end position="56"/>
    </location>
</feature>
<reference evidence="2 3" key="1">
    <citation type="journal article" date="2019" name="Int. J. Syst. Evol. Microbiol.">
        <title>The Global Catalogue of Microorganisms (GCM) 10K type strain sequencing project: providing services to taxonomists for standard genome sequencing and annotation.</title>
        <authorList>
            <consortium name="The Broad Institute Genomics Platform"/>
            <consortium name="The Broad Institute Genome Sequencing Center for Infectious Disease"/>
            <person name="Wu L."/>
            <person name="Ma J."/>
        </authorList>
    </citation>
    <scope>NUCLEOTIDE SEQUENCE [LARGE SCALE GENOMIC DNA]</scope>
    <source>
        <strain evidence="2 3">JCM 16022</strain>
    </source>
</reference>
<dbReference type="Proteomes" id="UP001501771">
    <property type="component" value="Unassembled WGS sequence"/>
</dbReference>
<name>A0ABN2Z6R8_9ACTN</name>
<evidence type="ECO:0008006" key="4">
    <source>
        <dbReference type="Google" id="ProtNLM"/>
    </source>
</evidence>
<keyword evidence="1" id="KW-1133">Transmembrane helix</keyword>
<keyword evidence="1" id="KW-0812">Transmembrane</keyword>
<evidence type="ECO:0000313" key="2">
    <source>
        <dbReference type="EMBL" id="GAA2137674.1"/>
    </source>
</evidence>
<evidence type="ECO:0000313" key="3">
    <source>
        <dbReference type="Proteomes" id="UP001501771"/>
    </source>
</evidence>
<feature type="transmembrane region" description="Helical" evidence="1">
    <location>
        <begin position="62"/>
        <end position="82"/>
    </location>
</feature>
<keyword evidence="1" id="KW-0472">Membrane</keyword>
<accession>A0ABN2Z6R8</accession>
<protein>
    <recommendedName>
        <fullName evidence="4">DUF3159 domain-containing protein</fullName>
    </recommendedName>
</protein>
<feature type="transmembrane region" description="Helical" evidence="1">
    <location>
        <begin position="89"/>
        <end position="117"/>
    </location>
</feature>
<feature type="transmembrane region" description="Helical" evidence="1">
    <location>
        <begin position="163"/>
        <end position="187"/>
    </location>
</feature>
<feature type="transmembrane region" description="Helical" evidence="1">
    <location>
        <begin position="199"/>
        <end position="221"/>
    </location>
</feature>
<dbReference type="Pfam" id="PF11361">
    <property type="entry name" value="DUF3159"/>
    <property type="match status" value="1"/>
</dbReference>
<dbReference type="EMBL" id="BAAAQR010000001">
    <property type="protein sequence ID" value="GAA2137674.1"/>
    <property type="molecule type" value="Genomic_DNA"/>
</dbReference>
<dbReference type="RefSeq" id="WP_344147045.1">
    <property type="nucleotide sequence ID" value="NZ_BAAAQR010000001.1"/>
</dbReference>
<dbReference type="InterPro" id="IPR016566">
    <property type="entry name" value="UCP010219"/>
</dbReference>
<keyword evidence="3" id="KW-1185">Reference proteome</keyword>
<evidence type="ECO:0000256" key="1">
    <source>
        <dbReference type="SAM" id="Phobius"/>
    </source>
</evidence>
<dbReference type="NCBIfam" id="NF041646">
    <property type="entry name" value="VC0807_fam"/>
    <property type="match status" value="1"/>
</dbReference>